<keyword evidence="2" id="KW-1185">Reference proteome</keyword>
<evidence type="ECO:0000313" key="2">
    <source>
        <dbReference type="Proteomes" id="UP001165085"/>
    </source>
</evidence>
<dbReference type="SUPFAM" id="SSF51905">
    <property type="entry name" value="FAD/NAD(P)-binding domain"/>
    <property type="match status" value="1"/>
</dbReference>
<sequence>MTKIVKIAVVGCGITGSTFTSQLLSRLPSSLPSTSTAQIRVYDQGYRPGGRTSSRLLTQLDDTETEILVDHGCQFFRADLPTSRSIVDSWVDQGFVKKLDSIKSSSSSSSSSFFGFPNHPPFFYPTSGGMVGLVNNQVSTWSSDSVTVSSSHRVTSVEKVNDPSCSSHETSFKFKVTSTTGRNAIHDTADKDMSAAPPTETDLFDAVVFTDVSSTSFKSWHRASALGGEGSGVPEEFLADVRARLDVSGRVPLFSCIVVFETPLQLEGGAEAVTFEDDQGAAWFCCRSSAKLGESPPSSSSSTLDAWVIISTPKFGVDEITRVPMQTEDGKFIPQDKGYLRDGPCQALLDDLRSFAKKPLPKIVHLDGQRWGSALPGVKFNGVEGGKKVCRDVLYDGAMQDLAPTVAYPSPAFNEKSFVMHESGLFQAGDMMSLTSPGVEGAIISAAECADAVIDLISKK</sequence>
<reference evidence="2" key="1">
    <citation type="journal article" date="2023" name="Commun. Biol.">
        <title>Genome analysis of Parmales, the sister group of diatoms, reveals the evolutionary specialization of diatoms from phago-mixotrophs to photoautotrophs.</title>
        <authorList>
            <person name="Ban H."/>
            <person name="Sato S."/>
            <person name="Yoshikawa S."/>
            <person name="Yamada K."/>
            <person name="Nakamura Y."/>
            <person name="Ichinomiya M."/>
            <person name="Sato N."/>
            <person name="Blanc-Mathieu R."/>
            <person name="Endo H."/>
            <person name="Kuwata A."/>
            <person name="Ogata H."/>
        </authorList>
    </citation>
    <scope>NUCLEOTIDE SEQUENCE [LARGE SCALE GENOMIC DNA]</scope>
    <source>
        <strain evidence="2">NIES 3701</strain>
    </source>
</reference>
<dbReference type="Gene3D" id="3.90.660.10">
    <property type="match status" value="1"/>
</dbReference>
<dbReference type="InterPro" id="IPR036188">
    <property type="entry name" value="FAD/NAD-bd_sf"/>
</dbReference>
<dbReference type="Proteomes" id="UP001165085">
    <property type="component" value="Unassembled WGS sequence"/>
</dbReference>
<evidence type="ECO:0008006" key="3">
    <source>
        <dbReference type="Google" id="ProtNLM"/>
    </source>
</evidence>
<dbReference type="AlphaFoldDB" id="A0A9W6ZKH6"/>
<proteinExistence type="predicted"/>
<organism evidence="1 2">
    <name type="scientific">Triparma strigata</name>
    <dbReference type="NCBI Taxonomy" id="1606541"/>
    <lineage>
        <taxon>Eukaryota</taxon>
        <taxon>Sar</taxon>
        <taxon>Stramenopiles</taxon>
        <taxon>Ochrophyta</taxon>
        <taxon>Bolidophyceae</taxon>
        <taxon>Parmales</taxon>
        <taxon>Triparmaceae</taxon>
        <taxon>Triparma</taxon>
    </lineage>
</organism>
<dbReference type="Gene3D" id="3.50.50.60">
    <property type="entry name" value="FAD/NAD(P)-binding domain"/>
    <property type="match status" value="1"/>
</dbReference>
<comment type="caution">
    <text evidence="1">The sequence shown here is derived from an EMBL/GenBank/DDBJ whole genome shotgun (WGS) entry which is preliminary data.</text>
</comment>
<accession>A0A9W6ZKH6</accession>
<dbReference type="PANTHER" id="PTHR16128">
    <property type="entry name" value="FAD/NAD(P)-BINDING OXIDOREDUCTASE FAMILY PROTEIN"/>
    <property type="match status" value="1"/>
</dbReference>
<protein>
    <recommendedName>
        <fullName evidence="3">FAD/NAD(P)-binding domain-containing protein</fullName>
    </recommendedName>
</protein>
<dbReference type="EMBL" id="BRXY01000005">
    <property type="protein sequence ID" value="GMH51655.1"/>
    <property type="molecule type" value="Genomic_DNA"/>
</dbReference>
<dbReference type="PANTHER" id="PTHR16128:SF5">
    <property type="entry name" value="FAD_NAD(P)-BINDING OXIDOREDUCTASE FAMILY PROTEIN"/>
    <property type="match status" value="1"/>
</dbReference>
<evidence type="ECO:0000313" key="1">
    <source>
        <dbReference type="EMBL" id="GMH51655.1"/>
    </source>
</evidence>
<gene>
    <name evidence="1" type="ORF">TrST_g11009</name>
</gene>
<dbReference type="OrthoDB" id="2161133at2759"/>
<name>A0A9W6ZKH6_9STRA</name>